<dbReference type="InterPro" id="IPR013221">
    <property type="entry name" value="Mur_ligase_cen"/>
</dbReference>
<feature type="transmembrane region" description="Helical" evidence="4">
    <location>
        <begin position="6"/>
        <end position="24"/>
    </location>
</feature>
<dbReference type="PANTHER" id="PTHR43024">
    <property type="entry name" value="UDP-N-ACETYLMURAMOYL-TRIPEPTIDE--D-ALANYL-D-ALANINE LIGASE"/>
    <property type="match status" value="1"/>
</dbReference>
<gene>
    <name evidence="7" type="primary">murF</name>
    <name evidence="7" type="ordered locus">bpr_I2794</name>
</gene>
<dbReference type="InterPro" id="IPR051046">
    <property type="entry name" value="MurCDEF_CellWall_CoF430Synth"/>
</dbReference>
<keyword evidence="8" id="KW-1185">Reference proteome</keyword>
<reference evidence="7 8" key="1">
    <citation type="journal article" date="2010" name="PLoS ONE">
        <title>The glycobiome of the rumen bacterium Butyrivibrio proteoclasticus B316(T) highlights adaptation to a polysaccharide-rich environment.</title>
        <authorList>
            <person name="Kelly W.J."/>
            <person name="Leahy S.C."/>
            <person name="Altermann E."/>
            <person name="Yeoman C.J."/>
            <person name="Dunne J.C."/>
            <person name="Kong Z."/>
            <person name="Pacheco D.M."/>
            <person name="Li D."/>
            <person name="Noel S.J."/>
            <person name="Moon C.D."/>
            <person name="Cookson A.L."/>
            <person name="Attwood G.T."/>
        </authorList>
    </citation>
    <scope>NUCLEOTIDE SEQUENCE [LARGE SCALE GENOMIC DNA]</scope>
    <source>
        <strain evidence="8">ATCC 51982 / DSM 14932 / B316</strain>
    </source>
</reference>
<dbReference type="GO" id="GO:0047480">
    <property type="term" value="F:UDP-N-acetylmuramoyl-tripeptide-D-alanyl-D-alanine ligase activity"/>
    <property type="evidence" value="ECO:0007669"/>
    <property type="project" value="UniProtKB-EC"/>
</dbReference>
<feature type="transmembrane region" description="Helical" evidence="4">
    <location>
        <begin position="111"/>
        <end position="129"/>
    </location>
</feature>
<dbReference type="Proteomes" id="UP000001299">
    <property type="component" value="Chromosome 1"/>
</dbReference>
<name>E0RZV8_BUTPB</name>
<dbReference type="KEGG" id="bpb:bpr_I2794"/>
<feature type="transmembrane region" description="Helical" evidence="4">
    <location>
        <begin position="45"/>
        <end position="65"/>
    </location>
</feature>
<dbReference type="GO" id="GO:0005524">
    <property type="term" value="F:ATP binding"/>
    <property type="evidence" value="ECO:0007669"/>
    <property type="project" value="UniProtKB-KW"/>
</dbReference>
<evidence type="ECO:0000259" key="6">
    <source>
        <dbReference type="Pfam" id="PF08245"/>
    </source>
</evidence>
<accession>E0RZV8</accession>
<feature type="transmembrane region" description="Helical" evidence="4">
    <location>
        <begin position="135"/>
        <end position="160"/>
    </location>
</feature>
<dbReference type="HOGENOM" id="CLU_035297_0_0_9"/>
<evidence type="ECO:0000256" key="2">
    <source>
        <dbReference type="ARBA" id="ARBA00022741"/>
    </source>
</evidence>
<organism evidence="7 8">
    <name type="scientific">Butyrivibrio proteoclasticus (strain ATCC 51982 / DSM 14932 / B316)</name>
    <name type="common">Clostridium proteoclasticum</name>
    <dbReference type="NCBI Taxonomy" id="515622"/>
    <lineage>
        <taxon>Bacteria</taxon>
        <taxon>Bacillati</taxon>
        <taxon>Bacillota</taxon>
        <taxon>Clostridia</taxon>
        <taxon>Lachnospirales</taxon>
        <taxon>Lachnospiraceae</taxon>
        <taxon>Butyrivibrio</taxon>
    </lineage>
</organism>
<evidence type="ECO:0000256" key="4">
    <source>
        <dbReference type="SAM" id="Phobius"/>
    </source>
</evidence>
<proteinExistence type="predicted"/>
<dbReference type="SUPFAM" id="SSF53244">
    <property type="entry name" value="MurD-like peptide ligases, peptide-binding domain"/>
    <property type="match status" value="1"/>
</dbReference>
<keyword evidence="4" id="KW-0472">Membrane</keyword>
<dbReference type="Gene3D" id="3.90.190.20">
    <property type="entry name" value="Mur ligase, C-terminal domain"/>
    <property type="match status" value="1"/>
</dbReference>
<keyword evidence="3" id="KW-0067">ATP-binding</keyword>
<feature type="domain" description="Mur ligase C-terminal" evidence="5">
    <location>
        <begin position="408"/>
        <end position="530"/>
    </location>
</feature>
<dbReference type="InterPro" id="IPR004101">
    <property type="entry name" value="Mur_ligase_C"/>
</dbReference>
<dbReference type="InterPro" id="IPR036565">
    <property type="entry name" value="Mur-like_cat_sf"/>
</dbReference>
<keyword evidence="4" id="KW-1133">Transmembrane helix</keyword>
<evidence type="ECO:0000259" key="5">
    <source>
        <dbReference type="Pfam" id="PF02875"/>
    </source>
</evidence>
<dbReference type="eggNOG" id="COG0770">
    <property type="taxonomic scope" value="Bacteria"/>
</dbReference>
<sequence>MYIFAILIKIIGIVAITILGLRYYTHMLQLSSYQFQGYFRFLGTIRSSFGLHVGAACSLVLAPLFMAQEKFGLYLLFDILAIVFIVMTVFLYIPKPAKKKFVVTDRVKRLFITDAVLIIILLVVSFVLYNSSSAGIVAVLIVWAVYIGLFPFLTALANLINKPIENRINRYFIDDAKRILREHPGLRIIGITGSFGKTSVKYYLTTLLSEGYRVLMTPESYNTPMGIVRTIREHLMPTHEIFVCEMGARHLHDIKEITDIVHPDDGILTSIGHQHLETFHSLDNIISTKYELLDAVDEKMKADGKKDAHLKFVNGDNEIIRANMKYEDAITYGLSEGCDYRATDIKVSGSGTSFTVTAPNGETCEFATKLVGRHNVENIVGAIAAANSLGIPMTKLRIAVRRLASVPHRLELIKHGPVSILDDAYNSNPNGAKVALETLDLFEDQVKILVTPGMVELGEKEDEYNKEFGKQAAAVCDYIILVGEKNSASIKAGAIEGGFDPERIFIKNTLNEATALMYEIDAGREKVILLENDLPDNYK</sequence>
<keyword evidence="2" id="KW-0547">Nucleotide-binding</keyword>
<dbReference type="EC" id="6.3.2.10" evidence="7"/>
<keyword evidence="1 7" id="KW-0436">Ligase</keyword>
<evidence type="ECO:0000313" key="8">
    <source>
        <dbReference type="Proteomes" id="UP000001299"/>
    </source>
</evidence>
<evidence type="ECO:0000256" key="1">
    <source>
        <dbReference type="ARBA" id="ARBA00022598"/>
    </source>
</evidence>
<feature type="domain" description="Mur ligase central" evidence="6">
    <location>
        <begin position="191"/>
        <end position="386"/>
    </location>
</feature>
<evidence type="ECO:0000256" key="3">
    <source>
        <dbReference type="ARBA" id="ARBA00022840"/>
    </source>
</evidence>
<protein>
    <submittedName>
        <fullName evidence="7">UDP-N-acetylmuramyl pentapeptide synthase MurF</fullName>
        <ecNumber evidence="7">6.3.2.10</ecNumber>
    </submittedName>
</protein>
<dbReference type="RefSeq" id="WP_013282177.1">
    <property type="nucleotide sequence ID" value="NC_014387.1"/>
</dbReference>
<feature type="transmembrane region" description="Helical" evidence="4">
    <location>
        <begin position="71"/>
        <end position="91"/>
    </location>
</feature>
<dbReference type="Gene3D" id="3.40.1190.10">
    <property type="entry name" value="Mur-like, catalytic domain"/>
    <property type="match status" value="1"/>
</dbReference>
<dbReference type="STRING" id="515622.bpr_I2794"/>
<evidence type="ECO:0000313" key="7">
    <source>
        <dbReference type="EMBL" id="ADL35524.1"/>
    </source>
</evidence>
<keyword evidence="4" id="KW-0812">Transmembrane</keyword>
<dbReference type="Pfam" id="PF02875">
    <property type="entry name" value="Mur_ligase_C"/>
    <property type="match status" value="1"/>
</dbReference>
<dbReference type="PANTHER" id="PTHR43024:SF1">
    <property type="entry name" value="UDP-N-ACETYLMURAMOYL-TRIPEPTIDE--D-ALANYL-D-ALANINE LIGASE"/>
    <property type="match status" value="1"/>
</dbReference>
<dbReference type="Pfam" id="PF08245">
    <property type="entry name" value="Mur_ligase_M"/>
    <property type="match status" value="1"/>
</dbReference>
<dbReference type="SUPFAM" id="SSF53623">
    <property type="entry name" value="MurD-like peptide ligases, catalytic domain"/>
    <property type="match status" value="1"/>
</dbReference>
<dbReference type="EMBL" id="CP001810">
    <property type="protein sequence ID" value="ADL35524.1"/>
    <property type="molecule type" value="Genomic_DNA"/>
</dbReference>
<dbReference type="InterPro" id="IPR036615">
    <property type="entry name" value="Mur_ligase_C_dom_sf"/>
</dbReference>
<dbReference type="AlphaFoldDB" id="E0RZV8"/>